<dbReference type="GO" id="GO:0005615">
    <property type="term" value="C:extracellular space"/>
    <property type="evidence" value="ECO:0007669"/>
    <property type="project" value="InterPro"/>
</dbReference>
<dbReference type="PANTHER" id="PTHR11461:SF211">
    <property type="entry name" value="GH10112P-RELATED"/>
    <property type="match status" value="1"/>
</dbReference>
<dbReference type="AlphaFoldDB" id="A0A8J9VPH9"/>
<dbReference type="InterPro" id="IPR042178">
    <property type="entry name" value="Serpin_sf_1"/>
</dbReference>
<feature type="non-terminal residue" evidence="7">
    <location>
        <position position="328"/>
    </location>
</feature>
<dbReference type="EMBL" id="OV170224">
    <property type="protein sequence ID" value="CAH0724225.1"/>
    <property type="molecule type" value="Genomic_DNA"/>
</dbReference>
<feature type="signal peptide" evidence="5">
    <location>
        <begin position="1"/>
        <end position="18"/>
    </location>
</feature>
<dbReference type="SUPFAM" id="SSF56574">
    <property type="entry name" value="Serpins"/>
    <property type="match status" value="1"/>
</dbReference>
<dbReference type="SMART" id="SM00093">
    <property type="entry name" value="SERPIN"/>
    <property type="match status" value="1"/>
</dbReference>
<accession>A0A8J9VPH9</accession>
<evidence type="ECO:0000256" key="5">
    <source>
        <dbReference type="SAM" id="SignalP"/>
    </source>
</evidence>
<proteinExistence type="inferred from homology"/>
<dbReference type="PANTHER" id="PTHR11461">
    <property type="entry name" value="SERINE PROTEASE INHIBITOR, SERPIN"/>
    <property type="match status" value="1"/>
</dbReference>
<dbReference type="OrthoDB" id="671595at2759"/>
<evidence type="ECO:0000256" key="2">
    <source>
        <dbReference type="ARBA" id="ARBA00022690"/>
    </source>
</evidence>
<dbReference type="InterPro" id="IPR042185">
    <property type="entry name" value="Serpin_sf_2"/>
</dbReference>
<organism evidence="7 8">
    <name type="scientific">Brenthis ino</name>
    <name type="common">lesser marbled fritillary</name>
    <dbReference type="NCBI Taxonomy" id="405034"/>
    <lineage>
        <taxon>Eukaryota</taxon>
        <taxon>Metazoa</taxon>
        <taxon>Ecdysozoa</taxon>
        <taxon>Arthropoda</taxon>
        <taxon>Hexapoda</taxon>
        <taxon>Insecta</taxon>
        <taxon>Pterygota</taxon>
        <taxon>Neoptera</taxon>
        <taxon>Endopterygota</taxon>
        <taxon>Lepidoptera</taxon>
        <taxon>Glossata</taxon>
        <taxon>Ditrysia</taxon>
        <taxon>Papilionoidea</taxon>
        <taxon>Nymphalidae</taxon>
        <taxon>Heliconiinae</taxon>
        <taxon>Argynnini</taxon>
        <taxon>Brenthis</taxon>
    </lineage>
</organism>
<evidence type="ECO:0000313" key="8">
    <source>
        <dbReference type="Proteomes" id="UP000838878"/>
    </source>
</evidence>
<comment type="similarity">
    <text evidence="1 4">Belongs to the serpin family.</text>
</comment>
<sequence>MAIAIYFLLASTASLVKGVNFMPCYLCEPKPFSEALDVASMRLLWEVYESSDDKNVLISPLGVFTLLSLYVSNVKGQVADEIVDFLAAANNTQASMKTKGKINNIVSEDDITYDLIVALYNVIYFKGHWDVPFNENFTREKCFLTDDFQLIKKPMMNLLQSMYYYEDEEAGFRMIQLPYKESKLKMVVVLPSHLDGLSMVLRQLSATGLLRYVNRMNHSEIEINLDLPRFEIKSKYDLQNVLSKVGISSIFHESVYGIVNEFPVSVDKVFQEAFITVDEKGSTAGQVTGLHIVPFSALPHAIPFKVDRPFLFAILYDDIVLFAGTFSH</sequence>
<gene>
    <name evidence="7" type="ORF">BINO364_LOCUS9966</name>
</gene>
<keyword evidence="8" id="KW-1185">Reference proteome</keyword>
<dbReference type="InterPro" id="IPR023795">
    <property type="entry name" value="Serpin_CS"/>
</dbReference>
<reference evidence="7" key="1">
    <citation type="submission" date="2021-12" db="EMBL/GenBank/DDBJ databases">
        <authorList>
            <person name="Martin H S."/>
        </authorList>
    </citation>
    <scope>NUCLEOTIDE SEQUENCE</scope>
</reference>
<keyword evidence="3" id="KW-0722">Serine protease inhibitor</keyword>
<dbReference type="Proteomes" id="UP000838878">
    <property type="component" value="Chromosome 4"/>
</dbReference>
<dbReference type="Gene3D" id="2.30.39.10">
    <property type="entry name" value="Alpha-1-antitrypsin, domain 1"/>
    <property type="match status" value="1"/>
</dbReference>
<feature type="domain" description="Serpin" evidence="6">
    <location>
        <begin position="41"/>
        <end position="328"/>
    </location>
</feature>
<dbReference type="Pfam" id="PF00079">
    <property type="entry name" value="Serpin"/>
    <property type="match status" value="1"/>
</dbReference>
<dbReference type="GO" id="GO:0004867">
    <property type="term" value="F:serine-type endopeptidase inhibitor activity"/>
    <property type="evidence" value="ECO:0007669"/>
    <property type="project" value="UniProtKB-KW"/>
</dbReference>
<evidence type="ECO:0000313" key="7">
    <source>
        <dbReference type="EMBL" id="CAH0724225.1"/>
    </source>
</evidence>
<protein>
    <recommendedName>
        <fullName evidence="6">Serpin domain-containing protein</fullName>
    </recommendedName>
</protein>
<dbReference type="InterPro" id="IPR000215">
    <property type="entry name" value="Serpin_fam"/>
</dbReference>
<feature type="chain" id="PRO_5035452868" description="Serpin domain-containing protein" evidence="5">
    <location>
        <begin position="19"/>
        <end position="328"/>
    </location>
</feature>
<keyword evidence="5" id="KW-0732">Signal</keyword>
<evidence type="ECO:0000256" key="4">
    <source>
        <dbReference type="RuleBase" id="RU000411"/>
    </source>
</evidence>
<dbReference type="InterPro" id="IPR023796">
    <property type="entry name" value="Serpin_dom"/>
</dbReference>
<evidence type="ECO:0000259" key="6">
    <source>
        <dbReference type="SMART" id="SM00093"/>
    </source>
</evidence>
<keyword evidence="2" id="KW-0646">Protease inhibitor</keyword>
<evidence type="ECO:0000256" key="3">
    <source>
        <dbReference type="ARBA" id="ARBA00022900"/>
    </source>
</evidence>
<dbReference type="PROSITE" id="PS00284">
    <property type="entry name" value="SERPIN"/>
    <property type="match status" value="1"/>
</dbReference>
<dbReference type="Gene3D" id="3.30.497.10">
    <property type="entry name" value="Antithrombin, subunit I, domain 2"/>
    <property type="match status" value="3"/>
</dbReference>
<dbReference type="InterPro" id="IPR036186">
    <property type="entry name" value="Serpin_sf"/>
</dbReference>
<name>A0A8J9VPH9_9NEOP</name>
<evidence type="ECO:0000256" key="1">
    <source>
        <dbReference type="ARBA" id="ARBA00009500"/>
    </source>
</evidence>